<dbReference type="GO" id="GO:0006004">
    <property type="term" value="P:fucose metabolic process"/>
    <property type="evidence" value="ECO:0007669"/>
    <property type="project" value="InterPro"/>
</dbReference>
<dbReference type="SUPFAM" id="SSF49785">
    <property type="entry name" value="Galactose-binding domain-like"/>
    <property type="match status" value="1"/>
</dbReference>
<evidence type="ECO:0000256" key="1">
    <source>
        <dbReference type="ARBA" id="ARBA00004071"/>
    </source>
</evidence>
<evidence type="ECO:0000259" key="8">
    <source>
        <dbReference type="Pfam" id="PF01120"/>
    </source>
</evidence>
<evidence type="ECO:0000256" key="7">
    <source>
        <dbReference type="SAM" id="SignalP"/>
    </source>
</evidence>
<dbReference type="SMART" id="SM00812">
    <property type="entry name" value="Alpha_L_fucos"/>
    <property type="match status" value="1"/>
</dbReference>
<dbReference type="RefSeq" id="WP_194446653.1">
    <property type="nucleotide sequence ID" value="NZ_CP063849.1"/>
</dbReference>
<dbReference type="Gene3D" id="3.20.20.80">
    <property type="entry name" value="Glycosidases"/>
    <property type="match status" value="1"/>
</dbReference>
<feature type="domain" description="Glycoside hydrolase family 29 N-terminal" evidence="8">
    <location>
        <begin position="21"/>
        <end position="342"/>
    </location>
</feature>
<evidence type="ECO:0000256" key="6">
    <source>
        <dbReference type="ARBA" id="ARBA00023295"/>
    </source>
</evidence>
<dbReference type="PANTHER" id="PTHR10030">
    <property type="entry name" value="ALPHA-L-FUCOSIDASE"/>
    <property type="match status" value="1"/>
</dbReference>
<dbReference type="InterPro" id="IPR057739">
    <property type="entry name" value="Glyco_hydro_29_N"/>
</dbReference>
<dbReference type="PRINTS" id="PR00741">
    <property type="entry name" value="GLHYDRLASE29"/>
</dbReference>
<dbReference type="GO" id="GO:0016139">
    <property type="term" value="P:glycoside catabolic process"/>
    <property type="evidence" value="ECO:0007669"/>
    <property type="project" value="TreeGrafter"/>
</dbReference>
<evidence type="ECO:0000256" key="3">
    <source>
        <dbReference type="ARBA" id="ARBA00012662"/>
    </source>
</evidence>
<dbReference type="InterPro" id="IPR000933">
    <property type="entry name" value="Glyco_hydro_29"/>
</dbReference>
<evidence type="ECO:0000256" key="5">
    <source>
        <dbReference type="ARBA" id="ARBA00022801"/>
    </source>
</evidence>
<evidence type="ECO:0000313" key="9">
    <source>
        <dbReference type="EMBL" id="QOY84983.1"/>
    </source>
</evidence>
<dbReference type="SUPFAM" id="SSF51445">
    <property type="entry name" value="(Trans)glycosidases"/>
    <property type="match status" value="1"/>
</dbReference>
<feature type="chain" id="PRO_5032901829" description="alpha-L-fucosidase" evidence="7">
    <location>
        <begin position="21"/>
        <end position="578"/>
    </location>
</feature>
<dbReference type="InterPro" id="IPR017853">
    <property type="entry name" value="GH"/>
</dbReference>
<dbReference type="Gene3D" id="2.60.120.260">
    <property type="entry name" value="Galactose-binding domain-like"/>
    <property type="match status" value="1"/>
</dbReference>
<dbReference type="EMBL" id="CP063849">
    <property type="protein sequence ID" value="QOY84983.1"/>
    <property type="molecule type" value="Genomic_DNA"/>
</dbReference>
<keyword evidence="10" id="KW-1185">Reference proteome</keyword>
<comment type="similarity">
    <text evidence="2">Belongs to the glycosyl hydrolase 29 family.</text>
</comment>
<accession>A0A7S7SHS9</accession>
<reference evidence="9 10" key="1">
    <citation type="submission" date="2020-10" db="EMBL/GenBank/DDBJ databases">
        <title>Complete genome sequence of Paludibaculum fermentans P105T, a facultatively anaerobic acidobacterium capable of dissimilatory Fe(III) reduction.</title>
        <authorList>
            <person name="Dedysh S.N."/>
            <person name="Beletsky A.V."/>
            <person name="Kulichevskaya I.S."/>
            <person name="Mardanov A.V."/>
            <person name="Ravin N.V."/>
        </authorList>
    </citation>
    <scope>NUCLEOTIDE SEQUENCE [LARGE SCALE GENOMIC DNA]</scope>
    <source>
        <strain evidence="9 10">P105</strain>
    </source>
</reference>
<evidence type="ECO:0000256" key="4">
    <source>
        <dbReference type="ARBA" id="ARBA00022729"/>
    </source>
</evidence>
<dbReference type="KEGG" id="pfer:IRI77_19190"/>
<name>A0A7S7SHS9_PALFE</name>
<dbReference type="GO" id="GO:0004560">
    <property type="term" value="F:alpha-L-fucosidase activity"/>
    <property type="evidence" value="ECO:0007669"/>
    <property type="project" value="InterPro"/>
</dbReference>
<keyword evidence="4 7" id="KW-0732">Signal</keyword>
<dbReference type="Gene3D" id="2.60.40.1180">
    <property type="entry name" value="Golgi alpha-mannosidase II"/>
    <property type="match status" value="1"/>
</dbReference>
<dbReference type="InterPro" id="IPR016286">
    <property type="entry name" value="FUC_metazoa-typ"/>
</dbReference>
<keyword evidence="5" id="KW-0378">Hydrolase</keyword>
<dbReference type="PANTHER" id="PTHR10030:SF37">
    <property type="entry name" value="ALPHA-L-FUCOSIDASE-RELATED"/>
    <property type="match status" value="1"/>
</dbReference>
<keyword evidence="6" id="KW-0326">Glycosidase</keyword>
<protein>
    <recommendedName>
        <fullName evidence="3">alpha-L-fucosidase</fullName>
        <ecNumber evidence="3">3.2.1.51</ecNumber>
    </recommendedName>
</protein>
<dbReference type="Proteomes" id="UP000593892">
    <property type="component" value="Chromosome"/>
</dbReference>
<feature type="signal peptide" evidence="7">
    <location>
        <begin position="1"/>
        <end position="20"/>
    </location>
</feature>
<dbReference type="EC" id="3.2.1.51" evidence="3"/>
<dbReference type="GO" id="GO:0005764">
    <property type="term" value="C:lysosome"/>
    <property type="evidence" value="ECO:0007669"/>
    <property type="project" value="TreeGrafter"/>
</dbReference>
<dbReference type="Pfam" id="PF01120">
    <property type="entry name" value="Alpha_L_fucos"/>
    <property type="match status" value="1"/>
</dbReference>
<evidence type="ECO:0000256" key="2">
    <source>
        <dbReference type="ARBA" id="ARBA00007951"/>
    </source>
</evidence>
<sequence>MKIASFAALALLAATSVSFAQPSQPPLSAEERTRWFREAKFGMFIHWGAYSVIGRHEWIRTMAQIPQADYDVYAKQFNPVKFNADAWVDLAKNAGAKYMVITSKHHDGFSIYRSQVSDYDVETTPYQGDPLKQLAAAAKKKDMRLGFYHSIMDWHHPDYRPRRSWEYPKNYKEGGNNNRYIDFMKAQLKELLTGYGDVAMIWFDGEWEHTLAEAKRDDEVYDFIRGLQPNTLINDRLYERKPGNKADFGTPEQYVPATGFKDPSGKPILWEACVTINNDSWGYNKYETEFKTDRDLIRMLVEVVSKGGNLLLNVGPKPDGTIQDEFVTRLNAMGRWMKVNQESIYDTTASPFERMSFFGRATTKGNKLYLHIFDWPKDGVLRVAGLRNLVHSAQLLADPSRRIVSKRDGDDILLTLPGAAPDEIASVLELTLDGAPVTVPFANRPDAKGLISLGVESCEIETEFEQRAKKENALGHVFLTRWTRDKDVPYWKVEAPKAGRYRVEAFYSSRKAGTPFTVEAGPAKLTGSSINSGGDWVFKSQPLGELELKQGATEVRVRLDTKSGGTINLERLVLHPAQ</sequence>
<organism evidence="9 10">
    <name type="scientific">Paludibaculum fermentans</name>
    <dbReference type="NCBI Taxonomy" id="1473598"/>
    <lineage>
        <taxon>Bacteria</taxon>
        <taxon>Pseudomonadati</taxon>
        <taxon>Acidobacteriota</taxon>
        <taxon>Terriglobia</taxon>
        <taxon>Bryobacterales</taxon>
        <taxon>Bryobacteraceae</taxon>
        <taxon>Paludibaculum</taxon>
    </lineage>
</organism>
<dbReference type="InterPro" id="IPR008979">
    <property type="entry name" value="Galactose-bd-like_sf"/>
</dbReference>
<comment type="function">
    <text evidence="1">Alpha-L-fucosidase is responsible for hydrolyzing the alpha-1,6-linked fucose joined to the reducing-end N-acetylglucosamine of the carbohydrate moieties of glycoproteins.</text>
</comment>
<evidence type="ECO:0000313" key="10">
    <source>
        <dbReference type="Proteomes" id="UP000593892"/>
    </source>
</evidence>
<gene>
    <name evidence="9" type="ORF">IRI77_19190</name>
</gene>
<dbReference type="InterPro" id="IPR013780">
    <property type="entry name" value="Glyco_hydro_b"/>
</dbReference>
<dbReference type="AlphaFoldDB" id="A0A7S7SHS9"/>
<proteinExistence type="inferred from homology"/>